<reference evidence="3" key="1">
    <citation type="journal article" date="2020" name="Stud. Mycol.">
        <title>101 Dothideomycetes genomes: a test case for predicting lifestyles and emergence of pathogens.</title>
        <authorList>
            <person name="Haridas S."/>
            <person name="Albert R."/>
            <person name="Binder M."/>
            <person name="Bloem J."/>
            <person name="Labutti K."/>
            <person name="Salamov A."/>
            <person name="Andreopoulos B."/>
            <person name="Baker S."/>
            <person name="Barry K."/>
            <person name="Bills G."/>
            <person name="Bluhm B."/>
            <person name="Cannon C."/>
            <person name="Castanera R."/>
            <person name="Culley D."/>
            <person name="Daum C."/>
            <person name="Ezra D."/>
            <person name="Gonzalez J."/>
            <person name="Henrissat B."/>
            <person name="Kuo A."/>
            <person name="Liang C."/>
            <person name="Lipzen A."/>
            <person name="Lutzoni F."/>
            <person name="Magnuson J."/>
            <person name="Mondo S."/>
            <person name="Nolan M."/>
            <person name="Ohm R."/>
            <person name="Pangilinan J."/>
            <person name="Park H.-J."/>
            <person name="Ramirez L."/>
            <person name="Alfaro M."/>
            <person name="Sun H."/>
            <person name="Tritt A."/>
            <person name="Yoshinaga Y."/>
            <person name="Zwiers L.-H."/>
            <person name="Turgeon B."/>
            <person name="Goodwin S."/>
            <person name="Spatafora J."/>
            <person name="Crous P."/>
            <person name="Grigoriev I."/>
        </authorList>
    </citation>
    <scope>NUCLEOTIDE SEQUENCE</scope>
    <source>
        <strain evidence="3">CBS 122367</strain>
    </source>
</reference>
<sequence>MAWLLASTILLFIEHAIATPDAQITARAKLHVRQDVDPSVLGWVSSSGASEFSDFRSCDFPATLSRSGSYAQCCGTSSACNFFTSCSVNTVFAESATVSCDNAICNTGVIVSTTGAKSRASFLGCWASSLGTDAFTLVQDVGSAPTGTPTPTPSETSSNSSSRASSNTATSRFGTTTDLSSPTGSDASGTASTGAAASGTSQPLSGMVGLFAGFLALL</sequence>
<dbReference type="EMBL" id="MU005640">
    <property type="protein sequence ID" value="KAF2676092.1"/>
    <property type="molecule type" value="Genomic_DNA"/>
</dbReference>
<dbReference type="AlphaFoldDB" id="A0A6G1ID00"/>
<dbReference type="OrthoDB" id="3791842at2759"/>
<proteinExistence type="predicted"/>
<evidence type="ECO:0000256" key="1">
    <source>
        <dbReference type="SAM" id="MobiDB-lite"/>
    </source>
</evidence>
<dbReference type="Proteomes" id="UP000799291">
    <property type="component" value="Unassembled WGS sequence"/>
</dbReference>
<accession>A0A6G1ID00</accession>
<name>A0A6G1ID00_9PLEO</name>
<protein>
    <recommendedName>
        <fullName evidence="5">Extracellular membrane protein CFEM domain-containing protein</fullName>
    </recommendedName>
</protein>
<keyword evidence="4" id="KW-1185">Reference proteome</keyword>
<evidence type="ECO:0000313" key="3">
    <source>
        <dbReference type="EMBL" id="KAF2676092.1"/>
    </source>
</evidence>
<feature type="region of interest" description="Disordered" evidence="1">
    <location>
        <begin position="141"/>
        <end position="200"/>
    </location>
</feature>
<feature type="compositionally biased region" description="Low complexity" evidence="1">
    <location>
        <begin position="180"/>
        <end position="200"/>
    </location>
</feature>
<feature type="compositionally biased region" description="Low complexity" evidence="1">
    <location>
        <begin position="142"/>
        <end position="172"/>
    </location>
</feature>
<evidence type="ECO:0008006" key="5">
    <source>
        <dbReference type="Google" id="ProtNLM"/>
    </source>
</evidence>
<keyword evidence="2" id="KW-0732">Signal</keyword>
<organism evidence="3 4">
    <name type="scientific">Lentithecium fluviatile CBS 122367</name>
    <dbReference type="NCBI Taxonomy" id="1168545"/>
    <lineage>
        <taxon>Eukaryota</taxon>
        <taxon>Fungi</taxon>
        <taxon>Dikarya</taxon>
        <taxon>Ascomycota</taxon>
        <taxon>Pezizomycotina</taxon>
        <taxon>Dothideomycetes</taxon>
        <taxon>Pleosporomycetidae</taxon>
        <taxon>Pleosporales</taxon>
        <taxon>Massarineae</taxon>
        <taxon>Lentitheciaceae</taxon>
        <taxon>Lentithecium</taxon>
    </lineage>
</organism>
<feature type="signal peptide" evidence="2">
    <location>
        <begin position="1"/>
        <end position="18"/>
    </location>
</feature>
<evidence type="ECO:0000313" key="4">
    <source>
        <dbReference type="Proteomes" id="UP000799291"/>
    </source>
</evidence>
<evidence type="ECO:0000256" key="2">
    <source>
        <dbReference type="SAM" id="SignalP"/>
    </source>
</evidence>
<gene>
    <name evidence="3" type="ORF">K458DRAFT_397335</name>
</gene>
<feature type="chain" id="PRO_5026068096" description="Extracellular membrane protein CFEM domain-containing protein" evidence="2">
    <location>
        <begin position="19"/>
        <end position="218"/>
    </location>
</feature>